<dbReference type="EMBL" id="DS113218">
    <property type="protein sequence ID" value="EAY18489.1"/>
    <property type="molecule type" value="Genomic_DNA"/>
</dbReference>
<dbReference type="AlphaFoldDB" id="A2DM69"/>
<dbReference type="GO" id="GO:0045944">
    <property type="term" value="P:positive regulation of transcription by RNA polymerase II"/>
    <property type="evidence" value="ECO:0000318"/>
    <property type="project" value="GO_Central"/>
</dbReference>
<evidence type="ECO:0000313" key="2">
    <source>
        <dbReference type="EMBL" id="EAY18489.1"/>
    </source>
</evidence>
<dbReference type="GO" id="GO:0071339">
    <property type="term" value="C:MLL1 complex"/>
    <property type="evidence" value="ECO:0007669"/>
    <property type="project" value="InterPro"/>
</dbReference>
<reference evidence="2" key="1">
    <citation type="submission" date="2006-10" db="EMBL/GenBank/DDBJ databases">
        <authorList>
            <person name="Amadeo P."/>
            <person name="Zhao Q."/>
            <person name="Wortman J."/>
            <person name="Fraser-Liggett C."/>
            <person name="Carlton J."/>
        </authorList>
    </citation>
    <scope>NUCLEOTIDE SEQUENCE</scope>
    <source>
        <strain evidence="2">G3</strain>
    </source>
</reference>
<dbReference type="STRING" id="5722.A2DM69"/>
<name>A2DM69_TRIV3</name>
<gene>
    <name evidence="2" type="ORF">TVAG_083420</name>
</gene>
<dbReference type="PANTHER" id="PTHR13233:SF0">
    <property type="entry name" value="MICROSPHERULE PROTEIN 1"/>
    <property type="match status" value="1"/>
</dbReference>
<feature type="domain" description="FHA" evidence="1">
    <location>
        <begin position="226"/>
        <end position="284"/>
    </location>
</feature>
<dbReference type="GO" id="GO:0002151">
    <property type="term" value="F:G-quadruplex RNA binding"/>
    <property type="evidence" value="ECO:0007669"/>
    <property type="project" value="InterPro"/>
</dbReference>
<keyword evidence="3" id="KW-1185">Reference proteome</keyword>
<organism evidence="2 3">
    <name type="scientific">Trichomonas vaginalis (strain ATCC PRA-98 / G3)</name>
    <dbReference type="NCBI Taxonomy" id="412133"/>
    <lineage>
        <taxon>Eukaryota</taxon>
        <taxon>Metamonada</taxon>
        <taxon>Parabasalia</taxon>
        <taxon>Trichomonadida</taxon>
        <taxon>Trichomonadidae</taxon>
        <taxon>Trichomonas</taxon>
    </lineage>
</organism>
<dbReference type="KEGG" id="tva:5463997"/>
<proteinExistence type="predicted"/>
<dbReference type="Proteomes" id="UP000001542">
    <property type="component" value="Unassembled WGS sequence"/>
</dbReference>
<dbReference type="PANTHER" id="PTHR13233">
    <property type="entry name" value="MICROSPHERULE PROTEIN 1"/>
    <property type="match status" value="1"/>
</dbReference>
<dbReference type="PROSITE" id="PS50006">
    <property type="entry name" value="FHA_DOMAIN"/>
    <property type="match status" value="1"/>
</dbReference>
<dbReference type="VEuPathDB" id="TrichDB:TVAG_083420"/>
<dbReference type="VEuPathDB" id="TrichDB:TVAGG3_0983920"/>
<protein>
    <recommendedName>
        <fullName evidence="1">FHA domain-containing protein</fullName>
    </recommendedName>
</protein>
<evidence type="ECO:0000313" key="3">
    <source>
        <dbReference type="Proteomes" id="UP000001542"/>
    </source>
</evidence>
<evidence type="ECO:0000259" key="1">
    <source>
        <dbReference type="PROSITE" id="PS50006"/>
    </source>
</evidence>
<dbReference type="GO" id="GO:0031011">
    <property type="term" value="C:Ino80 complex"/>
    <property type="evidence" value="ECO:0007669"/>
    <property type="project" value="InterPro"/>
</dbReference>
<reference evidence="2" key="2">
    <citation type="journal article" date="2007" name="Science">
        <title>Draft genome sequence of the sexually transmitted pathogen Trichomonas vaginalis.</title>
        <authorList>
            <person name="Carlton J.M."/>
            <person name="Hirt R.P."/>
            <person name="Silva J.C."/>
            <person name="Delcher A.L."/>
            <person name="Schatz M."/>
            <person name="Zhao Q."/>
            <person name="Wortman J.R."/>
            <person name="Bidwell S.L."/>
            <person name="Alsmark U.C.M."/>
            <person name="Besteiro S."/>
            <person name="Sicheritz-Ponten T."/>
            <person name="Noel C.J."/>
            <person name="Dacks J.B."/>
            <person name="Foster P.G."/>
            <person name="Simillion C."/>
            <person name="Van de Peer Y."/>
            <person name="Miranda-Saavedra D."/>
            <person name="Barton G.J."/>
            <person name="Westrop G.D."/>
            <person name="Mueller S."/>
            <person name="Dessi D."/>
            <person name="Fiori P.L."/>
            <person name="Ren Q."/>
            <person name="Paulsen I."/>
            <person name="Zhang H."/>
            <person name="Bastida-Corcuera F.D."/>
            <person name="Simoes-Barbosa A."/>
            <person name="Brown M.T."/>
            <person name="Hayes R.D."/>
            <person name="Mukherjee M."/>
            <person name="Okumura C.Y."/>
            <person name="Schneider R."/>
            <person name="Smith A.J."/>
            <person name="Vanacova S."/>
            <person name="Villalvazo M."/>
            <person name="Haas B.J."/>
            <person name="Pertea M."/>
            <person name="Feldblyum T.V."/>
            <person name="Utterback T.R."/>
            <person name="Shu C.L."/>
            <person name="Osoegawa K."/>
            <person name="de Jong P.J."/>
            <person name="Hrdy I."/>
            <person name="Horvathova L."/>
            <person name="Zubacova Z."/>
            <person name="Dolezal P."/>
            <person name="Malik S.B."/>
            <person name="Logsdon J.M. Jr."/>
            <person name="Henze K."/>
            <person name="Gupta A."/>
            <person name="Wang C.C."/>
            <person name="Dunne R.L."/>
            <person name="Upcroft J.A."/>
            <person name="Upcroft P."/>
            <person name="White O."/>
            <person name="Salzberg S.L."/>
            <person name="Tang P."/>
            <person name="Chiu C.-H."/>
            <person name="Lee Y.-S."/>
            <person name="Embley T.M."/>
            <person name="Coombs G.H."/>
            <person name="Mottram J.C."/>
            <person name="Tachezy J."/>
            <person name="Fraser-Liggett C.M."/>
            <person name="Johnson P.J."/>
        </authorList>
    </citation>
    <scope>NUCLEOTIDE SEQUENCE [LARGE SCALE GENOMIC DNA]</scope>
    <source>
        <strain evidence="2">G3</strain>
    </source>
</reference>
<accession>A2DM69</accession>
<dbReference type="InterPro" id="IPR037912">
    <property type="entry name" value="MCRS1"/>
</dbReference>
<dbReference type="OrthoDB" id="10262769at2759"/>
<dbReference type="RefSeq" id="XP_001579475.1">
    <property type="nucleotide sequence ID" value="XM_001579425.1"/>
</dbReference>
<dbReference type="GO" id="GO:0044545">
    <property type="term" value="C:NSL complex"/>
    <property type="evidence" value="ECO:0000318"/>
    <property type="project" value="GO_Central"/>
</dbReference>
<dbReference type="InterPro" id="IPR000253">
    <property type="entry name" value="FHA_dom"/>
</dbReference>
<dbReference type="InParanoid" id="A2DM69"/>
<sequence>MKSSDDQNVVKPDTSRPKSRFSKHDDYLLILSAMSLPFDSIHYTISFERDHSSADLQARYKELMYSLQQDYQDLKDIRTQTPWDIEEDYWLYLLSTSLPDATPDEIIDHCREKISPIRSHEEIIQRINEIRNYSKEEINSLLNLMTQRLITDKMIFETSDTDSNVVLISQFKCMKRSENPIEFNANKTLDNLSKYYPRLTNNLFDENDLAILLSDEVCFKMKKQSIKIGYHSPLSEIDINLELVAKTKCQHITNHQAVIFLHNDFNFYIHNIGANIFRVNGVIIPFNKVAVIVPYSILDFADNLFIFIPNLKLVEKISKVYQEKLDKIKIPDKDPLEIEKEDDNSVIGLILPNSVYISDPNII</sequence>